<comment type="function">
    <text evidence="12">DNA-dependent RNA polymerase catalyzes the transcription of DNA into RNA using the four ribonucleoside triphosphates as substrates. Specific peripheric component of RNA polymerase III (Pol III) which synthesizes small non-coding RNAs including 5S rRNA, snRNAs, tRNAs and miRNAs from at least 500 distinct genomic loci. With POLR3H/RPC8 forms a mobile stalk that protrudes from Pol III core and functions primarily in transcription initiation. Pol III plays a key role in sensing and limiting infection by intracellular bacteria and DNA viruses. Acts as nuclear and cytosolic DNA sensor involved in innate immune response. Can sense non-self dsDNA that serves as template for transcription into dsRNA. The non-self RNA polymerase III transcripts, such as Epstein-Barr virus-encoded RNAs (EBERs) induce type I interferon and NF-kappa-B through the RIG-I pathway.</text>
</comment>
<evidence type="ECO:0000256" key="12">
    <source>
        <dbReference type="ARBA" id="ARBA00045808"/>
    </source>
</evidence>
<dbReference type="PANTHER" id="PTHR15561:SF0">
    <property type="entry name" value="DNA-DIRECTED RNA POLYMERASE III SUBUNIT RPC9"/>
    <property type="match status" value="1"/>
</dbReference>
<organism evidence="15">
    <name type="scientific">Amphimedon queenslandica</name>
    <name type="common">Sponge</name>
    <dbReference type="NCBI Taxonomy" id="400682"/>
    <lineage>
        <taxon>Eukaryota</taxon>
        <taxon>Metazoa</taxon>
        <taxon>Porifera</taxon>
        <taxon>Demospongiae</taxon>
        <taxon>Heteroscleromorpha</taxon>
        <taxon>Haplosclerida</taxon>
        <taxon>Niphatidae</taxon>
        <taxon>Amphimedon</taxon>
    </lineage>
</organism>
<evidence type="ECO:0000256" key="10">
    <source>
        <dbReference type="ARBA" id="ARBA00043924"/>
    </source>
</evidence>
<keyword evidence="16" id="KW-1185">Reference proteome</keyword>
<reference evidence="15" key="2">
    <citation type="submission" date="2017-05" db="UniProtKB">
        <authorList>
            <consortium name="EnsemblMetazoa"/>
        </authorList>
    </citation>
    <scope>IDENTIFICATION</scope>
</reference>
<dbReference type="GO" id="GO:0005886">
    <property type="term" value="C:plasma membrane"/>
    <property type="evidence" value="ECO:0007669"/>
    <property type="project" value="UniProtKB-SubCell"/>
</dbReference>
<evidence type="ECO:0000256" key="8">
    <source>
        <dbReference type="ARBA" id="ARBA00023163"/>
    </source>
</evidence>
<dbReference type="OMA" id="VMIINLR"/>
<evidence type="ECO:0000256" key="2">
    <source>
        <dbReference type="ARBA" id="ARBA00004413"/>
    </source>
</evidence>
<evidence type="ECO:0000256" key="9">
    <source>
        <dbReference type="ARBA" id="ARBA00023242"/>
    </source>
</evidence>
<dbReference type="eggNOG" id="KOG4168">
    <property type="taxonomic scope" value="Eukaryota"/>
</dbReference>
<dbReference type="GO" id="GO:0000166">
    <property type="term" value="F:nucleotide binding"/>
    <property type="evidence" value="ECO:0007669"/>
    <property type="project" value="InterPro"/>
</dbReference>
<reference evidence="16" key="1">
    <citation type="journal article" date="2010" name="Nature">
        <title>The Amphimedon queenslandica genome and the evolution of animal complexity.</title>
        <authorList>
            <person name="Srivastava M."/>
            <person name="Simakov O."/>
            <person name="Chapman J."/>
            <person name="Fahey B."/>
            <person name="Gauthier M.E."/>
            <person name="Mitros T."/>
            <person name="Richards G.S."/>
            <person name="Conaco C."/>
            <person name="Dacre M."/>
            <person name="Hellsten U."/>
            <person name="Larroux C."/>
            <person name="Putnam N.H."/>
            <person name="Stanke M."/>
            <person name="Adamska M."/>
            <person name="Darling A."/>
            <person name="Degnan S.M."/>
            <person name="Oakley T.H."/>
            <person name="Plachetzki D.C."/>
            <person name="Zhai Y."/>
            <person name="Adamski M."/>
            <person name="Calcino A."/>
            <person name="Cummins S.F."/>
            <person name="Goodstein D.M."/>
            <person name="Harris C."/>
            <person name="Jackson D.J."/>
            <person name="Leys S.P."/>
            <person name="Shu S."/>
            <person name="Woodcroft B.J."/>
            <person name="Vervoort M."/>
            <person name="Kosik K.S."/>
            <person name="Manning G."/>
            <person name="Degnan B.M."/>
            <person name="Rokhsar D.S."/>
        </authorList>
    </citation>
    <scope>NUCLEOTIDE SEQUENCE [LARGE SCALE GENOMIC DNA]</scope>
</reference>
<dbReference type="FunFam" id="1.20.1250.40:FF:000002">
    <property type="entry name" value="DNA-directed RNA polymerase III subunit RPC9"/>
    <property type="match status" value="1"/>
</dbReference>
<dbReference type="InterPro" id="IPR005574">
    <property type="entry name" value="Rpb4/RPC9"/>
</dbReference>
<sequence length="130" mass="14967">MEVINDKVAMLSNYEVYKFLHANKDQANRCQDLATISYETKKYLSSTPCIYQSPDCISKFLESLSKYKLTKAEKLQLVNLRPTQPVELQLVIEEIEERFSEEEISDIIDLVTEHLPISESSEETGDNNES</sequence>
<evidence type="ECO:0000256" key="4">
    <source>
        <dbReference type="ARBA" id="ARBA00016672"/>
    </source>
</evidence>
<dbReference type="InterPro" id="IPR038324">
    <property type="entry name" value="Rpb4/RPC9_sf"/>
</dbReference>
<dbReference type="Pfam" id="PF03874">
    <property type="entry name" value="RNA_pol_Rpb4"/>
    <property type="match status" value="1"/>
</dbReference>
<evidence type="ECO:0000313" key="16">
    <source>
        <dbReference type="Proteomes" id="UP000007879"/>
    </source>
</evidence>
<dbReference type="EnsemblMetazoa" id="XM_020001440.1">
    <property type="protein sequence ID" value="XP_019856999.1"/>
    <property type="gene ID" value="LOC100634786"/>
</dbReference>
<keyword evidence="9" id="KW-0539">Nucleus</keyword>
<evidence type="ECO:0000256" key="1">
    <source>
        <dbReference type="ARBA" id="ARBA00004123"/>
    </source>
</evidence>
<dbReference type="Gene3D" id="1.20.1250.40">
    <property type="match status" value="1"/>
</dbReference>
<dbReference type="InterPro" id="IPR006590">
    <property type="entry name" value="RNA_pol_Rpb4/RPC9_core"/>
</dbReference>
<dbReference type="SMART" id="SM00657">
    <property type="entry name" value="RPOL4c"/>
    <property type="match status" value="1"/>
</dbReference>
<comment type="function">
    <text evidence="10">Accessory protein for the calcitonin gene-related peptide (CGRP) receptor. It modulates CGRP responsiveness in a variety of tissues.</text>
</comment>
<dbReference type="GO" id="GO:0006384">
    <property type="term" value="P:transcription initiation at RNA polymerase III promoter"/>
    <property type="evidence" value="ECO:0007669"/>
    <property type="project" value="InterPro"/>
</dbReference>
<evidence type="ECO:0000256" key="5">
    <source>
        <dbReference type="ARBA" id="ARBA00022475"/>
    </source>
</evidence>
<dbReference type="InterPro" id="IPR010997">
    <property type="entry name" value="HRDC-like_sf"/>
</dbReference>
<accession>A0A1X7TZ07</accession>
<comment type="subcellular location">
    <subcellularLocation>
        <location evidence="2">Cell membrane</location>
        <topology evidence="2">Peripheral membrane protein</topology>
        <orientation evidence="2">Cytoplasmic side</orientation>
    </subcellularLocation>
    <subcellularLocation>
        <location evidence="1">Nucleus</location>
    </subcellularLocation>
</comment>
<comment type="similarity">
    <text evidence="3">Belongs to the eukaryotic RPC9 RNA polymerase subunit family.</text>
</comment>
<protein>
    <recommendedName>
        <fullName evidence="4">DNA-directed RNA polymerase III subunit RPC9</fullName>
    </recommendedName>
    <alternativeName>
        <fullName evidence="13">DNA-directed RNA polymerase III subunit rpc9</fullName>
    </alternativeName>
</protein>
<keyword evidence="7" id="KW-0472">Membrane</keyword>
<dbReference type="OrthoDB" id="1746530at2759"/>
<dbReference type="EnsemblMetazoa" id="Aqu2.1.20501_001">
    <property type="protein sequence ID" value="Aqu2.1.20501_001"/>
    <property type="gene ID" value="Aqu2.1.20501"/>
</dbReference>
<keyword evidence="6" id="KW-0240">DNA-directed RNA polymerase</keyword>
<evidence type="ECO:0000259" key="14">
    <source>
        <dbReference type="SMART" id="SM00657"/>
    </source>
</evidence>
<dbReference type="SUPFAM" id="SSF47819">
    <property type="entry name" value="HRDC-like"/>
    <property type="match status" value="1"/>
</dbReference>
<dbReference type="PANTHER" id="PTHR15561">
    <property type="entry name" value="CALCITONIN GENE-RELATED PEPTIDE-RECEPTOR COMPONENT PROTEIN"/>
    <property type="match status" value="1"/>
</dbReference>
<feature type="domain" description="RNA polymerase Rpb4/RPC9 core" evidence="14">
    <location>
        <begin position="1"/>
        <end position="118"/>
    </location>
</feature>
<gene>
    <name evidence="15" type="primary">100634786</name>
</gene>
<comment type="subunit">
    <text evidence="11">Component of the RNA polymerase III complex consisting of 17 subunits: a ten-subunit horseshoe-shaped catalytic core composed of POLR3A/RPC1, POLR3B/RPC2, POLR1C/RPAC1, POLR1D/RPAC2, POLR3K/RPC10, POLR2E/RPABC1, POLR2F/RPABC2, POLR2H/RPABC3, POLR2K/RPABC4 and POLR2L/RPABC5; a mobile stalk composed of two subunits POLR3H/RPC8 and CRCP/RPC9, protruding from the core and functioning primarily in transcription initiation; and additional subunits homologous to general transcription factors of the RNA polymerase II machinery, POLR3C/RPC3-POLR3F/RPC6-POLR3G/RPC7 heterotrimer required for transcription initiation and POLR3D/RPC4-POLR3E/RPC5 heterodimer involved in both transcription initiation and termination.</text>
</comment>
<dbReference type="KEGG" id="aqu:100634786"/>
<evidence type="ECO:0000256" key="7">
    <source>
        <dbReference type="ARBA" id="ARBA00023136"/>
    </source>
</evidence>
<keyword evidence="5" id="KW-1003">Cell membrane</keyword>
<dbReference type="Proteomes" id="UP000007879">
    <property type="component" value="Unassembled WGS sequence"/>
</dbReference>
<dbReference type="InParanoid" id="A0A1X7TZ07"/>
<evidence type="ECO:0000313" key="15">
    <source>
        <dbReference type="EnsemblMetazoa" id="Aqu2.1.20501_001"/>
    </source>
</evidence>
<evidence type="ECO:0000256" key="11">
    <source>
        <dbReference type="ARBA" id="ARBA00044007"/>
    </source>
</evidence>
<evidence type="ECO:0000256" key="3">
    <source>
        <dbReference type="ARBA" id="ARBA00006898"/>
    </source>
</evidence>
<evidence type="ECO:0000256" key="6">
    <source>
        <dbReference type="ARBA" id="ARBA00022478"/>
    </source>
</evidence>
<keyword evidence="8" id="KW-0804">Transcription</keyword>
<dbReference type="AlphaFoldDB" id="A0A1X7TZ07"/>
<dbReference type="InterPro" id="IPR038846">
    <property type="entry name" value="RPC9"/>
</dbReference>
<proteinExistence type="inferred from homology"/>
<evidence type="ECO:0000256" key="13">
    <source>
        <dbReference type="ARBA" id="ARBA00073026"/>
    </source>
</evidence>
<dbReference type="STRING" id="400682.A0A1X7TZ07"/>
<name>A0A1X7TZ07_AMPQE</name>
<dbReference type="GO" id="GO:0005666">
    <property type="term" value="C:RNA polymerase III complex"/>
    <property type="evidence" value="ECO:0007669"/>
    <property type="project" value="InterPro"/>
</dbReference>